<evidence type="ECO:0000259" key="4">
    <source>
        <dbReference type="PROSITE" id="PS51186"/>
    </source>
</evidence>
<dbReference type="AlphaFoldDB" id="A0A6I4TYW9"/>
<dbReference type="OrthoDB" id="9804153at2"/>
<dbReference type="Proteomes" id="UP000429229">
    <property type="component" value="Unassembled WGS sequence"/>
</dbReference>
<feature type="domain" description="N-acetyltransferase" evidence="4">
    <location>
        <begin position="8"/>
        <end position="169"/>
    </location>
</feature>
<dbReference type="Pfam" id="PF13302">
    <property type="entry name" value="Acetyltransf_3"/>
    <property type="match status" value="1"/>
</dbReference>
<keyword evidence="2" id="KW-0012">Acyltransferase</keyword>
<dbReference type="InterPro" id="IPR051531">
    <property type="entry name" value="N-acetyltransferase"/>
</dbReference>
<proteinExistence type="inferred from homology"/>
<evidence type="ECO:0000256" key="3">
    <source>
        <dbReference type="ARBA" id="ARBA00038502"/>
    </source>
</evidence>
<keyword evidence="6" id="KW-1185">Reference proteome</keyword>
<protein>
    <submittedName>
        <fullName evidence="5">GNAT family N-acetyltransferase</fullName>
    </submittedName>
</protein>
<dbReference type="SUPFAM" id="SSF55729">
    <property type="entry name" value="Acyl-CoA N-acyltransferases (Nat)"/>
    <property type="match status" value="1"/>
</dbReference>
<dbReference type="GO" id="GO:0016747">
    <property type="term" value="F:acyltransferase activity, transferring groups other than amino-acyl groups"/>
    <property type="evidence" value="ECO:0007669"/>
    <property type="project" value="InterPro"/>
</dbReference>
<accession>A0A6I4TYW9</accession>
<evidence type="ECO:0000313" key="5">
    <source>
        <dbReference type="EMBL" id="MXP08726.1"/>
    </source>
</evidence>
<evidence type="ECO:0000256" key="1">
    <source>
        <dbReference type="ARBA" id="ARBA00022679"/>
    </source>
</evidence>
<dbReference type="PANTHER" id="PTHR43792:SF8">
    <property type="entry name" value="[RIBOSOMAL PROTEIN US5]-ALANINE N-ACETYLTRANSFERASE"/>
    <property type="match status" value="1"/>
</dbReference>
<comment type="caution">
    <text evidence="5">The sequence shown here is derived from an EMBL/GenBank/DDBJ whole genome shotgun (WGS) entry which is preliminary data.</text>
</comment>
<dbReference type="EMBL" id="WTYR01000001">
    <property type="protein sequence ID" value="MXP08726.1"/>
    <property type="molecule type" value="Genomic_DNA"/>
</dbReference>
<name>A0A6I4TYW9_9SPHN</name>
<evidence type="ECO:0000256" key="2">
    <source>
        <dbReference type="ARBA" id="ARBA00023315"/>
    </source>
</evidence>
<sequence>MFHRSERLLLRPPWPEDWQAIHSAVAEETVVRNLANAPWPYDEADARQYAAIPQDPRAPHFLLVLPTADGWELVGSAGMGRHEGEVEIGYWIARKFWGRGFATEAARAVIEIARLCGHRRLVAGHYVDNPASGRVLEKAGFVPTGRFAERHSKGRGGKARARLFALDLEADDPCMTAQAA</sequence>
<gene>
    <name evidence="5" type="ORF">GRI68_00835</name>
</gene>
<dbReference type="InterPro" id="IPR016181">
    <property type="entry name" value="Acyl_CoA_acyltransferase"/>
</dbReference>
<reference evidence="5 6" key="1">
    <citation type="submission" date="2019-12" db="EMBL/GenBank/DDBJ databases">
        <title>Genomic-based taxomic classification of the family Erythrobacteraceae.</title>
        <authorList>
            <person name="Xu L."/>
        </authorList>
    </citation>
    <scope>NUCLEOTIDE SEQUENCE [LARGE SCALE GENOMIC DNA]</scope>
    <source>
        <strain evidence="5 6">LMG 29519</strain>
    </source>
</reference>
<dbReference type="PROSITE" id="PS51186">
    <property type="entry name" value="GNAT"/>
    <property type="match status" value="1"/>
</dbReference>
<dbReference type="Gene3D" id="3.40.630.30">
    <property type="match status" value="1"/>
</dbReference>
<organism evidence="5 6">
    <name type="scientific">Alteriqipengyuania halimionae</name>
    <dbReference type="NCBI Taxonomy" id="1926630"/>
    <lineage>
        <taxon>Bacteria</taxon>
        <taxon>Pseudomonadati</taxon>
        <taxon>Pseudomonadota</taxon>
        <taxon>Alphaproteobacteria</taxon>
        <taxon>Sphingomonadales</taxon>
        <taxon>Erythrobacteraceae</taxon>
        <taxon>Alteriqipengyuania</taxon>
    </lineage>
</organism>
<keyword evidence="1 5" id="KW-0808">Transferase</keyword>
<dbReference type="InterPro" id="IPR000182">
    <property type="entry name" value="GNAT_dom"/>
</dbReference>
<dbReference type="RefSeq" id="WP_160615256.1">
    <property type="nucleotide sequence ID" value="NZ_WTYR01000001.1"/>
</dbReference>
<dbReference type="PANTHER" id="PTHR43792">
    <property type="entry name" value="GNAT FAMILY, PUTATIVE (AFU_ORTHOLOGUE AFUA_3G00765)-RELATED-RELATED"/>
    <property type="match status" value="1"/>
</dbReference>
<comment type="similarity">
    <text evidence="3">Belongs to the acetyltransferase family. RimJ subfamily.</text>
</comment>
<evidence type="ECO:0000313" key="6">
    <source>
        <dbReference type="Proteomes" id="UP000429229"/>
    </source>
</evidence>